<comment type="caution">
    <text evidence="1">The sequence shown here is derived from an EMBL/GenBank/DDBJ whole genome shotgun (WGS) entry which is preliminary data.</text>
</comment>
<protein>
    <submittedName>
        <fullName evidence="1">LmbE family N-acetylglucosaminyl deacetylase</fullName>
    </submittedName>
</protein>
<accession>A0A4R7S168</accession>
<name>A0A4R7S168_9BACT</name>
<reference evidence="1 2" key="1">
    <citation type="submission" date="2019-03" db="EMBL/GenBank/DDBJ databases">
        <title>Genomic Encyclopedia of Archaeal and Bacterial Type Strains, Phase II (KMG-II): from individual species to whole genera.</title>
        <authorList>
            <person name="Goeker M."/>
        </authorList>
    </citation>
    <scope>NUCLEOTIDE SEQUENCE [LARGE SCALE GENOMIC DNA]</scope>
    <source>
        <strain evidence="1 2">ATCC 25309</strain>
    </source>
</reference>
<evidence type="ECO:0000313" key="1">
    <source>
        <dbReference type="EMBL" id="TDU71138.1"/>
    </source>
</evidence>
<gene>
    <name evidence="1" type="ORF">EI77_02257</name>
</gene>
<dbReference type="Pfam" id="PF02585">
    <property type="entry name" value="PIG-L"/>
    <property type="match status" value="1"/>
</dbReference>
<keyword evidence="2" id="KW-1185">Reference proteome</keyword>
<organism evidence="1 2">
    <name type="scientific">Prosthecobacter fusiformis</name>
    <dbReference type="NCBI Taxonomy" id="48464"/>
    <lineage>
        <taxon>Bacteria</taxon>
        <taxon>Pseudomonadati</taxon>
        <taxon>Verrucomicrobiota</taxon>
        <taxon>Verrucomicrobiia</taxon>
        <taxon>Verrucomicrobiales</taxon>
        <taxon>Verrucomicrobiaceae</taxon>
        <taxon>Prosthecobacter</taxon>
    </lineage>
</organism>
<dbReference type="PANTHER" id="PTHR12993">
    <property type="entry name" value="N-ACETYLGLUCOSAMINYL-PHOSPHATIDYLINOSITOL DE-N-ACETYLASE-RELATED"/>
    <property type="match status" value="1"/>
</dbReference>
<dbReference type="OrthoDB" id="9790023at2"/>
<dbReference type="EMBL" id="SOCA01000003">
    <property type="protein sequence ID" value="TDU71138.1"/>
    <property type="molecule type" value="Genomic_DNA"/>
</dbReference>
<dbReference type="GO" id="GO:0016811">
    <property type="term" value="F:hydrolase activity, acting on carbon-nitrogen (but not peptide) bonds, in linear amides"/>
    <property type="evidence" value="ECO:0007669"/>
    <property type="project" value="TreeGrafter"/>
</dbReference>
<dbReference type="AlphaFoldDB" id="A0A4R7S168"/>
<evidence type="ECO:0000313" key="2">
    <source>
        <dbReference type="Proteomes" id="UP000295662"/>
    </source>
</evidence>
<dbReference type="Proteomes" id="UP000295662">
    <property type="component" value="Unassembled WGS sequence"/>
</dbReference>
<proteinExistence type="predicted"/>
<dbReference type="Gene3D" id="3.40.50.10320">
    <property type="entry name" value="LmbE-like"/>
    <property type="match status" value="1"/>
</dbReference>
<dbReference type="PANTHER" id="PTHR12993:SF30">
    <property type="entry name" value="N-ACETYL-ALPHA-D-GLUCOSAMINYL L-MALATE DEACETYLASE 1"/>
    <property type="match status" value="1"/>
</dbReference>
<dbReference type="InterPro" id="IPR003737">
    <property type="entry name" value="GlcNAc_PI_deacetylase-related"/>
</dbReference>
<dbReference type="SUPFAM" id="SSF102588">
    <property type="entry name" value="LmbE-like"/>
    <property type="match status" value="1"/>
</dbReference>
<sequence length="265" mass="29320">MDRPSVLALFAHPDDIEFCAAGTLLMLQQRGWDLHYCNLCTGHGGSIQMDGPTTAATRLQEAKNAADLLKAAFYPPISDDLMLTYTPDHLCKVAAIVRQTKPSIVLTHALSDYMEDHMNAARLAVTAAFAHGIPNFVTQPATPAFFHDVTVYHALPHGLRDPLRRQVRAGQYVDTTPVHQQKRAALAAHESQKDWLDVSQGMDSYLVSMDEMSRKIGSLSGKFEHAEGWRRHLHLGFSAKEIDPLSEALAEACIVDPGYEQSLEF</sequence>
<dbReference type="InterPro" id="IPR024078">
    <property type="entry name" value="LmbE-like_dom_sf"/>
</dbReference>
<dbReference type="RefSeq" id="WP_133795321.1">
    <property type="nucleotide sequence ID" value="NZ_SOCA01000003.1"/>
</dbReference>